<sequence>MPGNSIRPQQPRGSRLIMLFSDNLSNIHSIYEYNGMYLMIYDPMTPVRSCSGKYSGGAPFMKEISEEEYQELKIEFDILAKKKENHTFDRSRPTGLFTSRNDKFIVRYGYYDEFENLLKKHQDEIDSSGDEQGAGEMVEYLS</sequence>
<evidence type="ECO:0000313" key="1">
    <source>
        <dbReference type="EMBL" id="RNA20273.1"/>
    </source>
</evidence>
<protein>
    <submittedName>
        <fullName evidence="1">Uncharacterized protein</fullName>
    </submittedName>
</protein>
<dbReference type="Proteomes" id="UP000276133">
    <property type="component" value="Unassembled WGS sequence"/>
</dbReference>
<proteinExistence type="predicted"/>
<dbReference type="EMBL" id="REGN01003885">
    <property type="protein sequence ID" value="RNA20273.1"/>
    <property type="molecule type" value="Genomic_DNA"/>
</dbReference>
<reference evidence="1 2" key="1">
    <citation type="journal article" date="2018" name="Sci. Rep.">
        <title>Genomic signatures of local adaptation to the degree of environmental predictability in rotifers.</title>
        <authorList>
            <person name="Franch-Gras L."/>
            <person name="Hahn C."/>
            <person name="Garcia-Roger E.M."/>
            <person name="Carmona M.J."/>
            <person name="Serra M."/>
            <person name="Gomez A."/>
        </authorList>
    </citation>
    <scope>NUCLEOTIDE SEQUENCE [LARGE SCALE GENOMIC DNA]</scope>
    <source>
        <strain evidence="1">HYR1</strain>
    </source>
</reference>
<accession>A0A3M7R9H8</accession>
<comment type="caution">
    <text evidence="1">The sequence shown here is derived from an EMBL/GenBank/DDBJ whole genome shotgun (WGS) entry which is preliminary data.</text>
</comment>
<keyword evidence="2" id="KW-1185">Reference proteome</keyword>
<organism evidence="1 2">
    <name type="scientific">Brachionus plicatilis</name>
    <name type="common">Marine rotifer</name>
    <name type="synonym">Brachionus muelleri</name>
    <dbReference type="NCBI Taxonomy" id="10195"/>
    <lineage>
        <taxon>Eukaryota</taxon>
        <taxon>Metazoa</taxon>
        <taxon>Spiralia</taxon>
        <taxon>Gnathifera</taxon>
        <taxon>Rotifera</taxon>
        <taxon>Eurotatoria</taxon>
        <taxon>Monogononta</taxon>
        <taxon>Pseudotrocha</taxon>
        <taxon>Ploima</taxon>
        <taxon>Brachionidae</taxon>
        <taxon>Brachionus</taxon>
    </lineage>
</organism>
<evidence type="ECO:0000313" key="2">
    <source>
        <dbReference type="Proteomes" id="UP000276133"/>
    </source>
</evidence>
<dbReference type="OrthoDB" id="10633474at2759"/>
<dbReference type="AlphaFoldDB" id="A0A3M7R9H8"/>
<gene>
    <name evidence="1" type="ORF">BpHYR1_035595</name>
</gene>
<name>A0A3M7R9H8_BRAPC</name>